<dbReference type="InterPro" id="IPR042150">
    <property type="entry name" value="MmRce1-like"/>
</dbReference>
<evidence type="ECO:0000259" key="3">
    <source>
        <dbReference type="Pfam" id="PF02517"/>
    </source>
</evidence>
<feature type="transmembrane region" description="Helical" evidence="2">
    <location>
        <begin position="39"/>
        <end position="57"/>
    </location>
</feature>
<dbReference type="Pfam" id="PF02517">
    <property type="entry name" value="Rce1-like"/>
    <property type="match status" value="1"/>
</dbReference>
<feature type="transmembrane region" description="Helical" evidence="2">
    <location>
        <begin position="252"/>
        <end position="275"/>
    </location>
</feature>
<dbReference type="PANTHER" id="PTHR35797">
    <property type="entry name" value="PROTEASE-RELATED"/>
    <property type="match status" value="1"/>
</dbReference>
<keyword evidence="2" id="KW-0472">Membrane</keyword>
<organism evidence="4 5">
    <name type="scientific">Streptococcus sanguinis</name>
    <dbReference type="NCBI Taxonomy" id="1305"/>
    <lineage>
        <taxon>Bacteria</taxon>
        <taxon>Bacillati</taxon>
        <taxon>Bacillota</taxon>
        <taxon>Bacilli</taxon>
        <taxon>Lactobacillales</taxon>
        <taxon>Streptococcaceae</taxon>
        <taxon>Streptococcus</taxon>
    </lineage>
</organism>
<proteinExistence type="inferred from homology"/>
<evidence type="ECO:0000313" key="4">
    <source>
        <dbReference type="EMBL" id="RSI51902.1"/>
    </source>
</evidence>
<feature type="transmembrane region" description="Helical" evidence="2">
    <location>
        <begin position="201"/>
        <end position="219"/>
    </location>
</feature>
<dbReference type="Proteomes" id="UP000280406">
    <property type="component" value="Unassembled WGS sequence"/>
</dbReference>
<feature type="transmembrane region" description="Helical" evidence="2">
    <location>
        <begin position="127"/>
        <end position="148"/>
    </location>
</feature>
<gene>
    <name evidence="4" type="ORF">D8869_08545</name>
</gene>
<feature type="transmembrane region" description="Helical" evidence="2">
    <location>
        <begin position="78"/>
        <end position="99"/>
    </location>
</feature>
<keyword evidence="2" id="KW-1133">Transmembrane helix</keyword>
<dbReference type="EMBL" id="RJND01000005">
    <property type="protein sequence ID" value="RSI51902.1"/>
    <property type="molecule type" value="Genomic_DNA"/>
</dbReference>
<name>A0A3R9HV78_STRSA</name>
<evidence type="ECO:0000313" key="5">
    <source>
        <dbReference type="Proteomes" id="UP000280406"/>
    </source>
</evidence>
<dbReference type="GO" id="GO:0080120">
    <property type="term" value="P:CAAX-box protein maturation"/>
    <property type="evidence" value="ECO:0007669"/>
    <property type="project" value="UniProtKB-ARBA"/>
</dbReference>
<feature type="domain" description="CAAX prenyl protease 2/Lysostaphin resistance protein A-like" evidence="3">
    <location>
        <begin position="133"/>
        <end position="236"/>
    </location>
</feature>
<sequence length="283" mass="31915">MQTSISTSTIKKFLIWAYGIGWFLMIFLCYFSQQKQNVIASVFSISAMFAPSIAALLSKAPIKEVGWRPNFIKKWKSYAAVWLWLAFYVIFGAVVYFAIFPQHFSLAFSLLAKSIGTSDPALVQSTAWQYVFNFLTWINLLCIIPALGEELGWRGVLYPYLKERYGRTKGRIIGGLIWASWHLPILLFADKLSLDTILYIFPYYIMAITMGFLLDIYYVKSKSIWLPAFGHSTIDTLGPLTSLLVAGNVKPLAYLGPGANGLFVGLLAIVVVTWLTKREAKEN</sequence>
<evidence type="ECO:0000256" key="2">
    <source>
        <dbReference type="SAM" id="Phobius"/>
    </source>
</evidence>
<dbReference type="PANTHER" id="PTHR35797:SF1">
    <property type="entry name" value="PROTEASE"/>
    <property type="match status" value="1"/>
</dbReference>
<protein>
    <submittedName>
        <fullName evidence="4">CAAX amino terminal protease self-immunity</fullName>
    </submittedName>
</protein>
<dbReference type="InterPro" id="IPR003675">
    <property type="entry name" value="Rce1/LyrA-like_dom"/>
</dbReference>
<comment type="caution">
    <text evidence="4">The sequence shown here is derived from an EMBL/GenBank/DDBJ whole genome shotgun (WGS) entry which is preliminary data.</text>
</comment>
<dbReference type="RefSeq" id="WP_125348441.1">
    <property type="nucleotide sequence ID" value="NZ_CP071413.1"/>
</dbReference>
<comment type="similarity">
    <text evidence="1">Belongs to the UPF0177 family.</text>
</comment>
<keyword evidence="4" id="KW-0645">Protease</keyword>
<feature type="transmembrane region" description="Helical" evidence="2">
    <location>
        <begin position="12"/>
        <end position="33"/>
    </location>
</feature>
<dbReference type="GO" id="GO:0006508">
    <property type="term" value="P:proteolysis"/>
    <property type="evidence" value="ECO:0007669"/>
    <property type="project" value="UniProtKB-KW"/>
</dbReference>
<evidence type="ECO:0000256" key="1">
    <source>
        <dbReference type="ARBA" id="ARBA00009067"/>
    </source>
</evidence>
<reference evidence="4 5" key="1">
    <citation type="submission" date="2018-11" db="EMBL/GenBank/DDBJ databases">
        <title>Species Designations Belie Phenotypic and Genotypic Heterogeneity in Oral Streptococci.</title>
        <authorList>
            <person name="Velsko I."/>
        </authorList>
    </citation>
    <scope>NUCLEOTIDE SEQUENCE [LARGE SCALE GENOMIC DNA]</scope>
    <source>
        <strain evidence="4 5">BCC37</strain>
    </source>
</reference>
<keyword evidence="2" id="KW-0812">Transmembrane</keyword>
<keyword evidence="4" id="KW-0378">Hydrolase</keyword>
<dbReference type="GO" id="GO:0004175">
    <property type="term" value="F:endopeptidase activity"/>
    <property type="evidence" value="ECO:0007669"/>
    <property type="project" value="UniProtKB-ARBA"/>
</dbReference>
<accession>A0A3R9HV78</accession>
<dbReference type="AlphaFoldDB" id="A0A3R9HV78"/>